<sequence>MVEGVLCSFGAKMKTNLDRYSKVYLVHCLEFCSSNNEKEKSHKSKFSCSDFGHGGNKKLEKEYFKYSIECSHLNGRHLELIKSEIILWKRSRRFTAGEVHRKSK</sequence>
<evidence type="ECO:0000313" key="2">
    <source>
        <dbReference type="Proteomes" id="UP000030687"/>
    </source>
</evidence>
<evidence type="ECO:0000313" key="1">
    <source>
        <dbReference type="EMBL" id="ESR61392.1"/>
    </source>
</evidence>
<gene>
    <name evidence="1" type="ORF">CICLE_v10018371mg</name>
</gene>
<dbReference type="AlphaFoldDB" id="V4U622"/>
<protein>
    <submittedName>
        <fullName evidence="1">Uncharacterized protein</fullName>
    </submittedName>
</protein>
<proteinExistence type="predicted"/>
<dbReference type="Gramene" id="ESR61392">
    <property type="protein sequence ID" value="ESR61392"/>
    <property type="gene ID" value="CICLE_v10018371mg"/>
</dbReference>
<dbReference type="EMBL" id="KI536312">
    <property type="protein sequence ID" value="ESR61392.1"/>
    <property type="molecule type" value="Genomic_DNA"/>
</dbReference>
<accession>V4U622</accession>
<dbReference type="Proteomes" id="UP000030687">
    <property type="component" value="Unassembled WGS sequence"/>
</dbReference>
<reference evidence="1 2" key="1">
    <citation type="submission" date="2013-10" db="EMBL/GenBank/DDBJ databases">
        <authorList>
            <consortium name="International Citrus Genome Consortium"/>
            <person name="Jenkins J."/>
            <person name="Schmutz J."/>
            <person name="Prochnik S."/>
            <person name="Rokhsar D."/>
            <person name="Gmitter F."/>
            <person name="Ollitrault P."/>
            <person name="Machado M."/>
            <person name="Talon M."/>
            <person name="Wincker P."/>
            <person name="Jaillon O."/>
            <person name="Morgante M."/>
        </authorList>
    </citation>
    <scope>NUCLEOTIDE SEQUENCE</scope>
    <source>
        <strain evidence="2">cv. Clemenules</strain>
    </source>
</reference>
<keyword evidence="2" id="KW-1185">Reference proteome</keyword>
<name>V4U622_CITCL</name>
<dbReference type="KEGG" id="cic:CICLE_v10018371mg"/>
<organism evidence="1 2">
    <name type="scientific">Citrus clementina</name>
    <name type="common">Clementine</name>
    <name type="synonym">Citrus deliciosa x Citrus sinensis</name>
    <dbReference type="NCBI Taxonomy" id="85681"/>
    <lineage>
        <taxon>Eukaryota</taxon>
        <taxon>Viridiplantae</taxon>
        <taxon>Streptophyta</taxon>
        <taxon>Embryophyta</taxon>
        <taxon>Tracheophyta</taxon>
        <taxon>Spermatophyta</taxon>
        <taxon>Magnoliopsida</taxon>
        <taxon>eudicotyledons</taxon>
        <taxon>Gunneridae</taxon>
        <taxon>Pentapetalae</taxon>
        <taxon>rosids</taxon>
        <taxon>malvids</taxon>
        <taxon>Sapindales</taxon>
        <taxon>Rutaceae</taxon>
        <taxon>Aurantioideae</taxon>
        <taxon>Citrus</taxon>
    </lineage>
</organism>
<dbReference type="InParanoid" id="V4U622"/>